<protein>
    <submittedName>
        <fullName evidence="2">Uncharacterized protein</fullName>
    </submittedName>
</protein>
<dbReference type="EMBL" id="BEYU01000193">
    <property type="protein sequence ID" value="GBG34407.1"/>
    <property type="molecule type" value="Genomic_DNA"/>
</dbReference>
<feature type="region of interest" description="Disordered" evidence="1">
    <location>
        <begin position="140"/>
        <end position="165"/>
    </location>
</feature>
<accession>A0A2R5GU62</accession>
<sequence>MNRSWTQLRMARNFSSHVNVATTDAGRSNAHAVPKAGQSEGGHPHVMQKNAMGKRIFDLTSRPAFTPLKLIMAGVLAAGAYKLFVMEPSKGEYQFDPRRRESEILENSEAEELKLARSSTWHFGPFSGKNREVLGVMPTDEKLENQQTTHSAAGAIASSEARKEA</sequence>
<keyword evidence="3" id="KW-1185">Reference proteome</keyword>
<gene>
    <name evidence="2" type="ORF">FCC1311_106312</name>
</gene>
<evidence type="ECO:0000313" key="3">
    <source>
        <dbReference type="Proteomes" id="UP000241890"/>
    </source>
</evidence>
<reference evidence="2 3" key="1">
    <citation type="submission" date="2017-12" db="EMBL/GenBank/DDBJ databases">
        <title>Sequencing, de novo assembly and annotation of complete genome of a new Thraustochytrid species, strain FCC1311.</title>
        <authorList>
            <person name="Sedici K."/>
            <person name="Godart F."/>
            <person name="Aiese Cigliano R."/>
            <person name="Sanseverino W."/>
            <person name="Barakat M."/>
            <person name="Ortet P."/>
            <person name="Marechal E."/>
            <person name="Cagnac O."/>
            <person name="Amato A."/>
        </authorList>
    </citation>
    <scope>NUCLEOTIDE SEQUENCE [LARGE SCALE GENOMIC DNA]</scope>
</reference>
<evidence type="ECO:0000313" key="2">
    <source>
        <dbReference type="EMBL" id="GBG34407.1"/>
    </source>
</evidence>
<dbReference type="InParanoid" id="A0A2R5GU62"/>
<dbReference type="Proteomes" id="UP000241890">
    <property type="component" value="Unassembled WGS sequence"/>
</dbReference>
<name>A0A2R5GU62_9STRA</name>
<dbReference type="AlphaFoldDB" id="A0A2R5GU62"/>
<organism evidence="2 3">
    <name type="scientific">Hondaea fermentalgiana</name>
    <dbReference type="NCBI Taxonomy" id="2315210"/>
    <lineage>
        <taxon>Eukaryota</taxon>
        <taxon>Sar</taxon>
        <taxon>Stramenopiles</taxon>
        <taxon>Bigyra</taxon>
        <taxon>Labyrinthulomycetes</taxon>
        <taxon>Thraustochytrida</taxon>
        <taxon>Thraustochytriidae</taxon>
        <taxon>Hondaea</taxon>
    </lineage>
</organism>
<comment type="caution">
    <text evidence="2">The sequence shown here is derived from an EMBL/GenBank/DDBJ whole genome shotgun (WGS) entry which is preliminary data.</text>
</comment>
<evidence type="ECO:0000256" key="1">
    <source>
        <dbReference type="SAM" id="MobiDB-lite"/>
    </source>
</evidence>
<proteinExistence type="predicted"/>